<dbReference type="PANTHER" id="PTHR13812">
    <property type="entry name" value="KETIMINE REDUCTASE MU-CRYSTALLIN"/>
    <property type="match status" value="1"/>
</dbReference>
<protein>
    <submittedName>
        <fullName evidence="2">Ornithine cyclodeaminase</fullName>
    </submittedName>
</protein>
<organism evidence="2 3">
    <name type="scientific">Paenibacillus taihuensis</name>
    <dbReference type="NCBI Taxonomy" id="1156355"/>
    <lineage>
        <taxon>Bacteria</taxon>
        <taxon>Bacillati</taxon>
        <taxon>Bacillota</taxon>
        <taxon>Bacilli</taxon>
        <taxon>Bacillales</taxon>
        <taxon>Paenibacillaceae</taxon>
        <taxon>Paenibacillus</taxon>
    </lineage>
</organism>
<dbReference type="OrthoDB" id="9792005at2"/>
<keyword evidence="3" id="KW-1185">Reference proteome</keyword>
<dbReference type="InterPro" id="IPR023401">
    <property type="entry name" value="ODC_N"/>
</dbReference>
<dbReference type="GO" id="GO:0005737">
    <property type="term" value="C:cytoplasm"/>
    <property type="evidence" value="ECO:0007669"/>
    <property type="project" value="TreeGrafter"/>
</dbReference>
<reference evidence="2 3" key="1">
    <citation type="submission" date="2018-08" db="EMBL/GenBank/DDBJ databases">
        <title>Genomic Encyclopedia of Type Strains, Phase III (KMG-III): the genomes of soil and plant-associated and newly described type strains.</title>
        <authorList>
            <person name="Whitman W."/>
        </authorList>
    </citation>
    <scope>NUCLEOTIDE SEQUENCE [LARGE SCALE GENOMIC DNA]</scope>
    <source>
        <strain evidence="2 3">CGMCC 1.10966</strain>
    </source>
</reference>
<evidence type="ECO:0000313" key="3">
    <source>
        <dbReference type="Proteomes" id="UP000256304"/>
    </source>
</evidence>
<evidence type="ECO:0000256" key="1">
    <source>
        <dbReference type="ARBA" id="ARBA00008903"/>
    </source>
</evidence>
<dbReference type="GO" id="GO:0042562">
    <property type="term" value="F:hormone binding"/>
    <property type="evidence" value="ECO:0007669"/>
    <property type="project" value="TreeGrafter"/>
</dbReference>
<comment type="caution">
    <text evidence="2">The sequence shown here is derived from an EMBL/GenBank/DDBJ whole genome shotgun (WGS) entry which is preliminary data.</text>
</comment>
<dbReference type="Pfam" id="PF02423">
    <property type="entry name" value="OCD_Mu_crystall"/>
    <property type="match status" value="1"/>
</dbReference>
<sequence>MLVITGHEVSELLSMEACITLMETALQDLSAGQAEQQLRSVVPVREGGLMGLMPAYLIRQEIVGAKLISVFPHNHDRGLPSHQGLITLFDATTGAVNAIVDGLRVTAIRTAAVSAAATKLLAKPDARSLALIGTGEQARSHLEALMLVRPLERVRVWSRSAEHAQRFADDMSARYGERLAIEASGSAQEAVACAEIICTLTSSTTPVLEDEWIAEGAHINAVGACRAKDRELATAIVRRSRLYVDRRESALGEAGDYLIPLQEGAISSDHIVGEVGEALLGRIEGRTSDKQLTLFKSLGLAVEDLAAAAYIYEQAQQQGKGTSIAI</sequence>
<accession>A0A3D9RVB2</accession>
<dbReference type="PIRSF" id="PIRSF001439">
    <property type="entry name" value="CryM"/>
    <property type="match status" value="1"/>
</dbReference>
<dbReference type="Gene3D" id="3.30.1780.10">
    <property type="entry name" value="ornithine cyclodeaminase, domain 1"/>
    <property type="match status" value="1"/>
</dbReference>
<dbReference type="SUPFAM" id="SSF51735">
    <property type="entry name" value="NAD(P)-binding Rossmann-fold domains"/>
    <property type="match status" value="1"/>
</dbReference>
<dbReference type="InterPro" id="IPR036291">
    <property type="entry name" value="NAD(P)-bd_dom_sf"/>
</dbReference>
<dbReference type="InterPro" id="IPR003462">
    <property type="entry name" value="ODC_Mu_crystall"/>
</dbReference>
<comment type="similarity">
    <text evidence="1">Belongs to the ornithine cyclodeaminase/mu-crystallin family.</text>
</comment>
<dbReference type="RefSeq" id="WP_116189837.1">
    <property type="nucleotide sequence ID" value="NZ_QTTN01000016.1"/>
</dbReference>
<proteinExistence type="inferred from homology"/>
<dbReference type="Proteomes" id="UP000256304">
    <property type="component" value="Unassembled WGS sequence"/>
</dbReference>
<dbReference type="GO" id="GO:0019752">
    <property type="term" value="P:carboxylic acid metabolic process"/>
    <property type="evidence" value="ECO:0007669"/>
    <property type="project" value="UniProtKB-ARBA"/>
</dbReference>
<evidence type="ECO:0000313" key="2">
    <source>
        <dbReference type="EMBL" id="REE83920.1"/>
    </source>
</evidence>
<dbReference type="Gene3D" id="3.40.50.720">
    <property type="entry name" value="NAD(P)-binding Rossmann-like Domain"/>
    <property type="match status" value="1"/>
</dbReference>
<dbReference type="GO" id="GO:0016491">
    <property type="term" value="F:oxidoreductase activity"/>
    <property type="evidence" value="ECO:0007669"/>
    <property type="project" value="UniProtKB-ARBA"/>
</dbReference>
<gene>
    <name evidence="2" type="ORF">A8990_11699</name>
</gene>
<dbReference type="FunFam" id="3.40.50.720:FF:000311">
    <property type="entry name" value="Ornithine cyclodeaminase"/>
    <property type="match status" value="1"/>
</dbReference>
<dbReference type="AlphaFoldDB" id="A0A3D9RVB2"/>
<dbReference type="EMBL" id="QTTN01000016">
    <property type="protein sequence ID" value="REE83920.1"/>
    <property type="molecule type" value="Genomic_DNA"/>
</dbReference>
<name>A0A3D9RVB2_9BACL</name>
<dbReference type="PANTHER" id="PTHR13812:SF19">
    <property type="entry name" value="KETIMINE REDUCTASE MU-CRYSTALLIN"/>
    <property type="match status" value="1"/>
</dbReference>